<dbReference type="EMBL" id="SDKC01000002">
    <property type="protein sequence ID" value="RXS72592.1"/>
    <property type="molecule type" value="Genomic_DNA"/>
</dbReference>
<keyword evidence="2" id="KW-1185">Reference proteome</keyword>
<gene>
    <name evidence="1" type="ORF">ETP43_16575</name>
</gene>
<evidence type="ECO:0000313" key="1">
    <source>
        <dbReference type="EMBL" id="RXS72592.1"/>
    </source>
</evidence>
<protein>
    <submittedName>
        <fullName evidence="1">Uncharacterized protein</fullName>
    </submittedName>
</protein>
<dbReference type="RefSeq" id="WP_129259708.1">
    <property type="nucleotide sequence ID" value="NZ_SDKC01000002.1"/>
</dbReference>
<dbReference type="Proteomes" id="UP000290106">
    <property type="component" value="Unassembled WGS sequence"/>
</dbReference>
<proteinExistence type="predicted"/>
<name>A0A4V1NRE6_9FIRM</name>
<comment type="caution">
    <text evidence="1">The sequence shown here is derived from an EMBL/GenBank/DDBJ whole genome shotgun (WGS) entry which is preliminary data.</text>
</comment>
<sequence>MEENKEMYRCGFLNKSTKGEYEMYIQDPRAKENNQQEVMSFLMFAFTLENGKPVLIALDGPEEESDYSKYSKVGEYTEEEFKQSGGIILKRIREEIEIISQDKEFEKCDVSWEILTQGLSENEICVLDRRGIVSIAC</sequence>
<dbReference type="AlphaFoldDB" id="A0A4V1NRE6"/>
<evidence type="ECO:0000313" key="2">
    <source>
        <dbReference type="Proteomes" id="UP000290106"/>
    </source>
</evidence>
<accession>A0A4V1NRE6</accession>
<reference evidence="1 2" key="1">
    <citation type="submission" date="2019-01" db="EMBL/GenBank/DDBJ databases">
        <title>Blautia sp. nov. KGMB01111 isolated human feces.</title>
        <authorList>
            <person name="Park J.-E."/>
            <person name="Kim J.-S."/>
            <person name="Park S.-H."/>
        </authorList>
    </citation>
    <scope>NUCLEOTIDE SEQUENCE [LARGE SCALE GENOMIC DNA]</scope>
    <source>
        <strain evidence="1 2">KGMB01111</strain>
    </source>
</reference>
<organism evidence="1 2">
    <name type="scientific">Blautia faecicola</name>
    <dbReference type="NCBI Taxonomy" id="2509240"/>
    <lineage>
        <taxon>Bacteria</taxon>
        <taxon>Bacillati</taxon>
        <taxon>Bacillota</taxon>
        <taxon>Clostridia</taxon>
        <taxon>Lachnospirales</taxon>
        <taxon>Lachnospiraceae</taxon>
        <taxon>Blautia</taxon>
    </lineage>
</organism>